<proteinExistence type="inferred from homology"/>
<dbReference type="SUPFAM" id="SSF111369">
    <property type="entry name" value="HlyD-like secretion proteins"/>
    <property type="match status" value="1"/>
</dbReference>
<keyword evidence="10" id="KW-1185">Reference proteome</keyword>
<keyword evidence="3" id="KW-0732">Signal</keyword>
<evidence type="ECO:0000313" key="10">
    <source>
        <dbReference type="Proteomes" id="UP000239997"/>
    </source>
</evidence>
<feature type="domain" description="Multidrug resistance protein MdtA-like barrel-sandwich hybrid" evidence="4">
    <location>
        <begin position="66"/>
        <end position="191"/>
    </location>
</feature>
<dbReference type="AlphaFoldDB" id="A0A084JVD1"/>
<comment type="similarity">
    <text evidence="2">Belongs to the membrane fusion protein (MFP) (TC 8.A.1) family.</text>
</comment>
<dbReference type="PRINTS" id="PR01490">
    <property type="entry name" value="RTXTOXIND"/>
</dbReference>
<dbReference type="RefSeq" id="WP_036584329.1">
    <property type="nucleotide sequence ID" value="NZ_JPJI01000032.1"/>
</dbReference>
<comment type="caution">
    <text evidence="7">The sequence shown here is derived from an EMBL/GenBank/DDBJ whole genome shotgun (WGS) entry which is preliminary data.</text>
</comment>
<dbReference type="Pfam" id="PF25967">
    <property type="entry name" value="RND-MFP_C"/>
    <property type="match status" value="1"/>
</dbReference>
<evidence type="ECO:0000256" key="1">
    <source>
        <dbReference type="ARBA" id="ARBA00004196"/>
    </source>
</evidence>
<dbReference type="GO" id="GO:0046677">
    <property type="term" value="P:response to antibiotic"/>
    <property type="evidence" value="ECO:0007669"/>
    <property type="project" value="TreeGrafter"/>
</dbReference>
<dbReference type="Gene3D" id="2.40.30.170">
    <property type="match status" value="1"/>
</dbReference>
<dbReference type="InterPro" id="IPR006143">
    <property type="entry name" value="RND_pump_MFP"/>
</dbReference>
<feature type="signal peptide" evidence="3">
    <location>
        <begin position="1"/>
        <end position="22"/>
    </location>
</feature>
<organism evidence="7 9">
    <name type="scientific">Nonlabens ulvanivorans</name>
    <name type="common">Persicivirga ulvanivorans</name>
    <dbReference type="NCBI Taxonomy" id="906888"/>
    <lineage>
        <taxon>Bacteria</taxon>
        <taxon>Pseudomonadati</taxon>
        <taxon>Bacteroidota</taxon>
        <taxon>Flavobacteriia</taxon>
        <taxon>Flavobacteriales</taxon>
        <taxon>Flavobacteriaceae</taxon>
        <taxon>Nonlabens</taxon>
    </lineage>
</organism>
<comment type="subcellular location">
    <subcellularLocation>
        <location evidence="1">Cell envelope</location>
    </subcellularLocation>
</comment>
<dbReference type="EMBL" id="JPJI01000032">
    <property type="protein sequence ID" value="KEZ92915.1"/>
    <property type="molecule type" value="Genomic_DNA"/>
</dbReference>
<dbReference type="Proteomes" id="UP000239997">
    <property type="component" value="Unassembled WGS sequence"/>
</dbReference>
<dbReference type="InterPro" id="IPR058625">
    <property type="entry name" value="MdtA-like_BSH"/>
</dbReference>
<dbReference type="EMBL" id="PVNA01000005">
    <property type="protein sequence ID" value="PRX12856.1"/>
    <property type="molecule type" value="Genomic_DNA"/>
</dbReference>
<feature type="domain" description="Multidrug resistance protein MdtA-like C-terminal permuted SH3" evidence="6">
    <location>
        <begin position="289"/>
        <end position="350"/>
    </location>
</feature>
<reference evidence="7 9" key="1">
    <citation type="submission" date="2014-07" db="EMBL/GenBank/DDBJ databases">
        <title>Draft genome sequence of Nonlabens ulvanivorans, an ulvan degrading bacterium.</title>
        <authorList>
            <person name="Kopel M."/>
            <person name="Helbert W."/>
            <person name="Henrissat B."/>
            <person name="Doniger T."/>
            <person name="Banin E."/>
        </authorList>
    </citation>
    <scope>NUCLEOTIDE SEQUENCE [LARGE SCALE GENOMIC DNA]</scope>
    <source>
        <strain evidence="7 9">PLR</strain>
    </source>
</reference>
<feature type="chain" id="PRO_5001777749" evidence="3">
    <location>
        <begin position="23"/>
        <end position="377"/>
    </location>
</feature>
<sequence>MNNSIVYKLVMMALLFVITSCGDNNEQAAAAKEQQALPFPVTRLQTKTVTGYTEYPTTIEGKVNSDVRAKTSGYIEKVYVDEGQKVRKGQVLFKLETQSLSQDAGAAKARVNVAQVEVDKLIPLVEKNIISPVQLETAKANLAQAKANYSGVTANIGYATIKSPIDGFVGAINFREGALISPSDATPLTTVSQIDEVYAFFSFNEAQYIDHLQRSEGQNKAERIKNSPDLTLVLANGKEYSEKGRIQTSTGQINQSTGTIQIRAAFDNPNEILTNGNSGKIKFPIEYKDAIVVPQTATFEQQGNIMIFKLGENNKVETSILKIKGTVDNLYVVESGATANDKIVVSGIGKLRSGMAIAPQETSFEEAIIPVATLFRN</sequence>
<reference evidence="8 10" key="2">
    <citation type="submission" date="2018-03" db="EMBL/GenBank/DDBJ databases">
        <title>Genomic Encyclopedia of Archaeal and Bacterial Type Strains, Phase II (KMG-II): from individual species to whole genera.</title>
        <authorList>
            <person name="Goeker M."/>
        </authorList>
    </citation>
    <scope>NUCLEOTIDE SEQUENCE [LARGE SCALE GENOMIC DNA]</scope>
    <source>
        <strain evidence="8 10">DSM 22727</strain>
    </source>
</reference>
<dbReference type="Gene3D" id="2.40.50.100">
    <property type="match status" value="1"/>
</dbReference>
<evidence type="ECO:0000256" key="2">
    <source>
        <dbReference type="ARBA" id="ARBA00009477"/>
    </source>
</evidence>
<dbReference type="InterPro" id="IPR058627">
    <property type="entry name" value="MdtA-like_C"/>
</dbReference>
<dbReference type="InterPro" id="IPR058626">
    <property type="entry name" value="MdtA-like_b-barrel"/>
</dbReference>
<dbReference type="GO" id="GO:0022857">
    <property type="term" value="F:transmembrane transporter activity"/>
    <property type="evidence" value="ECO:0007669"/>
    <property type="project" value="InterPro"/>
</dbReference>
<evidence type="ECO:0000259" key="5">
    <source>
        <dbReference type="Pfam" id="PF25944"/>
    </source>
</evidence>
<dbReference type="Gene3D" id="2.40.420.20">
    <property type="match status" value="1"/>
</dbReference>
<dbReference type="Pfam" id="PF25944">
    <property type="entry name" value="Beta-barrel_RND"/>
    <property type="match status" value="1"/>
</dbReference>
<dbReference type="GO" id="GO:0005886">
    <property type="term" value="C:plasma membrane"/>
    <property type="evidence" value="ECO:0007669"/>
    <property type="project" value="TreeGrafter"/>
</dbReference>
<dbReference type="Proteomes" id="UP000028531">
    <property type="component" value="Unassembled WGS sequence"/>
</dbReference>
<feature type="domain" description="Multidrug resistance protein MdtA-like beta-barrel" evidence="5">
    <location>
        <begin position="222"/>
        <end position="276"/>
    </location>
</feature>
<evidence type="ECO:0000259" key="6">
    <source>
        <dbReference type="Pfam" id="PF25967"/>
    </source>
</evidence>
<gene>
    <name evidence="7" type="ORF">IL45_12350</name>
    <name evidence="8" type="ORF">LY02_02510</name>
</gene>
<dbReference type="Pfam" id="PF25917">
    <property type="entry name" value="BSH_RND"/>
    <property type="match status" value="1"/>
</dbReference>
<evidence type="ECO:0000313" key="9">
    <source>
        <dbReference type="Proteomes" id="UP000028531"/>
    </source>
</evidence>
<evidence type="ECO:0000256" key="3">
    <source>
        <dbReference type="SAM" id="SignalP"/>
    </source>
</evidence>
<dbReference type="PANTHER" id="PTHR30158">
    <property type="entry name" value="ACRA/E-RELATED COMPONENT OF DRUG EFFLUX TRANSPORTER"/>
    <property type="match status" value="1"/>
</dbReference>
<dbReference type="NCBIfam" id="TIGR01730">
    <property type="entry name" value="RND_mfp"/>
    <property type="match status" value="1"/>
</dbReference>
<evidence type="ECO:0000259" key="4">
    <source>
        <dbReference type="Pfam" id="PF25917"/>
    </source>
</evidence>
<evidence type="ECO:0000313" key="8">
    <source>
        <dbReference type="EMBL" id="PRX12856.1"/>
    </source>
</evidence>
<name>A0A084JVD1_NONUL</name>
<dbReference type="Gene3D" id="1.10.287.470">
    <property type="entry name" value="Helix hairpin bin"/>
    <property type="match status" value="1"/>
</dbReference>
<evidence type="ECO:0000313" key="7">
    <source>
        <dbReference type="EMBL" id="KEZ92915.1"/>
    </source>
</evidence>
<dbReference type="OrthoDB" id="9801814at2"/>
<dbReference type="GO" id="GO:0030313">
    <property type="term" value="C:cell envelope"/>
    <property type="evidence" value="ECO:0007669"/>
    <property type="project" value="UniProtKB-SubCell"/>
</dbReference>
<protein>
    <submittedName>
        <fullName evidence="8">Membrane fusion protein (Multidrug efflux system)</fullName>
    </submittedName>
    <submittedName>
        <fullName evidence="7">Secretion protein HlyD</fullName>
    </submittedName>
</protein>
<dbReference type="PANTHER" id="PTHR30158:SF23">
    <property type="entry name" value="MULTIDRUG RESISTANCE PROTEIN MEXA"/>
    <property type="match status" value="1"/>
</dbReference>
<accession>A0A084JVD1</accession>